<dbReference type="AlphaFoldDB" id="A0A1Y1Y5T9"/>
<keyword evidence="1" id="KW-0472">Membrane</keyword>
<proteinExistence type="predicted"/>
<comment type="caution">
    <text evidence="2">The sequence shown here is derived from an EMBL/GenBank/DDBJ whole genome shotgun (WGS) entry which is preliminary data.</text>
</comment>
<evidence type="ECO:0000313" key="3">
    <source>
        <dbReference type="Proteomes" id="UP000193498"/>
    </source>
</evidence>
<evidence type="ECO:0000256" key="1">
    <source>
        <dbReference type="SAM" id="Phobius"/>
    </source>
</evidence>
<reference evidence="2 3" key="1">
    <citation type="submission" date="2016-07" db="EMBL/GenBank/DDBJ databases">
        <title>Pervasive Adenine N6-methylation of Active Genes in Fungi.</title>
        <authorList>
            <consortium name="DOE Joint Genome Institute"/>
            <person name="Mondo S.J."/>
            <person name="Dannebaum R.O."/>
            <person name="Kuo R.C."/>
            <person name="Labutti K."/>
            <person name="Haridas S."/>
            <person name="Kuo A."/>
            <person name="Salamov A."/>
            <person name="Ahrendt S.R."/>
            <person name="Lipzen A."/>
            <person name="Sullivan W."/>
            <person name="Andreopoulos W.B."/>
            <person name="Clum A."/>
            <person name="Lindquist E."/>
            <person name="Daum C."/>
            <person name="Ramamoorthy G.K."/>
            <person name="Gryganskyi A."/>
            <person name="Culley D."/>
            <person name="Magnuson J.K."/>
            <person name="James T.Y."/>
            <person name="O'Malley M.A."/>
            <person name="Stajich J.E."/>
            <person name="Spatafora J.W."/>
            <person name="Visel A."/>
            <person name="Grigoriev I.V."/>
        </authorList>
    </citation>
    <scope>NUCLEOTIDE SEQUENCE [LARGE SCALE GENOMIC DNA]</scope>
    <source>
        <strain evidence="2 3">CBS 931.73</strain>
    </source>
</reference>
<protein>
    <submittedName>
        <fullName evidence="2">Uncharacterized protein</fullName>
    </submittedName>
</protein>
<keyword evidence="1" id="KW-0812">Transmembrane</keyword>
<dbReference type="EMBL" id="MCFE01000248">
    <property type="protein sequence ID" value="ORX93076.1"/>
    <property type="molecule type" value="Genomic_DNA"/>
</dbReference>
<keyword evidence="3" id="KW-1185">Reference proteome</keyword>
<organism evidence="2 3">
    <name type="scientific">Basidiobolus meristosporus CBS 931.73</name>
    <dbReference type="NCBI Taxonomy" id="1314790"/>
    <lineage>
        <taxon>Eukaryota</taxon>
        <taxon>Fungi</taxon>
        <taxon>Fungi incertae sedis</taxon>
        <taxon>Zoopagomycota</taxon>
        <taxon>Entomophthoromycotina</taxon>
        <taxon>Basidiobolomycetes</taxon>
        <taxon>Basidiobolales</taxon>
        <taxon>Basidiobolaceae</taxon>
        <taxon>Basidiobolus</taxon>
    </lineage>
</organism>
<dbReference type="InParanoid" id="A0A1Y1Y5T9"/>
<name>A0A1Y1Y5T9_9FUNG</name>
<feature type="transmembrane region" description="Helical" evidence="1">
    <location>
        <begin position="25"/>
        <end position="44"/>
    </location>
</feature>
<keyword evidence="1" id="KW-1133">Transmembrane helix</keyword>
<sequence length="163" mass="18269">MSKAPVVSENSSLLSAGETKRRSQLGFNFGFTQVLLAIFAIGILKNVVCSEWTLFSWHPLLMTLSMLLLTEADLWPVDLCILDEGTLLYKVLQASSRFRIYHYCAAMGHYVVGYSVELDAETAWIRVGVVSTNWPHLSGNSEKNEDEVTQVVTEFDLFSISIE</sequence>
<evidence type="ECO:0000313" key="2">
    <source>
        <dbReference type="EMBL" id="ORX93076.1"/>
    </source>
</evidence>
<gene>
    <name evidence="2" type="ORF">K493DRAFT_302908</name>
</gene>
<dbReference type="Proteomes" id="UP000193498">
    <property type="component" value="Unassembled WGS sequence"/>
</dbReference>
<accession>A0A1Y1Y5T9</accession>